<feature type="domain" description="Serine-threonine/tyrosine-protein kinase catalytic" evidence="13">
    <location>
        <begin position="20"/>
        <end position="58"/>
    </location>
</feature>
<keyword evidence="15" id="KW-1185">Reference proteome</keyword>
<keyword evidence="9" id="KW-1133">Transmembrane helix</keyword>
<evidence type="ECO:0000256" key="3">
    <source>
        <dbReference type="ARBA" id="ARBA00010217"/>
    </source>
</evidence>
<dbReference type="GO" id="GO:0005524">
    <property type="term" value="F:ATP binding"/>
    <property type="evidence" value="ECO:0007669"/>
    <property type="project" value="UniProtKB-KW"/>
</dbReference>
<reference evidence="14 15" key="1">
    <citation type="submission" date="2024-02" db="EMBL/GenBank/DDBJ databases">
        <authorList>
            <person name="Vignale AGUSTIN F."/>
            <person name="Sosa J E."/>
            <person name="Modenutti C."/>
        </authorList>
    </citation>
    <scope>NUCLEOTIDE SEQUENCE [LARGE SCALE GENOMIC DNA]</scope>
</reference>
<evidence type="ECO:0000259" key="13">
    <source>
        <dbReference type="Pfam" id="PF07714"/>
    </source>
</evidence>
<dbReference type="FunFam" id="1.10.510.10:FF:000240">
    <property type="entry name" value="Lectin-domain containing receptor kinase A4.3"/>
    <property type="match status" value="1"/>
</dbReference>
<evidence type="ECO:0000256" key="9">
    <source>
        <dbReference type="ARBA" id="ARBA00022989"/>
    </source>
</evidence>
<evidence type="ECO:0000256" key="2">
    <source>
        <dbReference type="ARBA" id="ARBA00008536"/>
    </source>
</evidence>
<protein>
    <recommendedName>
        <fullName evidence="13">Serine-threonine/tyrosine-protein kinase catalytic domain-containing protein</fullName>
    </recommendedName>
</protein>
<dbReference type="Gene3D" id="1.10.510.10">
    <property type="entry name" value="Transferase(Phosphotransferase) domain 1"/>
    <property type="match status" value="1"/>
</dbReference>
<evidence type="ECO:0000313" key="15">
    <source>
        <dbReference type="Proteomes" id="UP001642360"/>
    </source>
</evidence>
<feature type="non-terminal residue" evidence="14">
    <location>
        <position position="157"/>
    </location>
</feature>
<keyword evidence="5" id="KW-0812">Transmembrane</keyword>
<keyword evidence="11" id="KW-0675">Receptor</keyword>
<evidence type="ECO:0000256" key="10">
    <source>
        <dbReference type="ARBA" id="ARBA00023136"/>
    </source>
</evidence>
<gene>
    <name evidence="14" type="ORF">ILEXP_LOCUS22301</name>
</gene>
<evidence type="ECO:0000256" key="5">
    <source>
        <dbReference type="ARBA" id="ARBA00022692"/>
    </source>
</evidence>
<name>A0ABC8SCY7_9AQUA</name>
<evidence type="ECO:0000256" key="8">
    <source>
        <dbReference type="ARBA" id="ARBA00022840"/>
    </source>
</evidence>
<dbReference type="Proteomes" id="UP001642360">
    <property type="component" value="Unassembled WGS sequence"/>
</dbReference>
<keyword evidence="8" id="KW-0067">ATP-binding</keyword>
<evidence type="ECO:0000256" key="12">
    <source>
        <dbReference type="ARBA" id="ARBA00023180"/>
    </source>
</evidence>
<evidence type="ECO:0000256" key="4">
    <source>
        <dbReference type="ARBA" id="ARBA00022475"/>
    </source>
</evidence>
<comment type="subcellular location">
    <subcellularLocation>
        <location evidence="1">Cell membrane</location>
        <topology evidence="1">Single-pass type I membrane protein</topology>
    </subcellularLocation>
</comment>
<dbReference type="GO" id="GO:0005886">
    <property type="term" value="C:plasma membrane"/>
    <property type="evidence" value="ECO:0007669"/>
    <property type="project" value="UniProtKB-SubCell"/>
</dbReference>
<organism evidence="14 15">
    <name type="scientific">Ilex paraguariensis</name>
    <name type="common">yerba mate</name>
    <dbReference type="NCBI Taxonomy" id="185542"/>
    <lineage>
        <taxon>Eukaryota</taxon>
        <taxon>Viridiplantae</taxon>
        <taxon>Streptophyta</taxon>
        <taxon>Embryophyta</taxon>
        <taxon>Tracheophyta</taxon>
        <taxon>Spermatophyta</taxon>
        <taxon>Magnoliopsida</taxon>
        <taxon>eudicotyledons</taxon>
        <taxon>Gunneridae</taxon>
        <taxon>Pentapetalae</taxon>
        <taxon>asterids</taxon>
        <taxon>campanulids</taxon>
        <taxon>Aquifoliales</taxon>
        <taxon>Aquifoliaceae</taxon>
        <taxon>Ilex</taxon>
    </lineage>
</organism>
<keyword evidence="10" id="KW-0472">Membrane</keyword>
<dbReference type="Pfam" id="PF07714">
    <property type="entry name" value="PK_Tyr_Ser-Thr"/>
    <property type="match status" value="1"/>
</dbReference>
<dbReference type="EMBL" id="CAUOFW020002474">
    <property type="protein sequence ID" value="CAK9154001.1"/>
    <property type="molecule type" value="Genomic_DNA"/>
</dbReference>
<evidence type="ECO:0000256" key="11">
    <source>
        <dbReference type="ARBA" id="ARBA00023170"/>
    </source>
</evidence>
<keyword evidence="4" id="KW-1003">Cell membrane</keyword>
<proteinExistence type="inferred from homology"/>
<dbReference type="SUPFAM" id="SSF56112">
    <property type="entry name" value="Protein kinase-like (PK-like)"/>
    <property type="match status" value="1"/>
</dbReference>
<dbReference type="InterPro" id="IPR011009">
    <property type="entry name" value="Kinase-like_dom_sf"/>
</dbReference>
<evidence type="ECO:0000256" key="1">
    <source>
        <dbReference type="ARBA" id="ARBA00004251"/>
    </source>
</evidence>
<accession>A0ABC8SCY7</accession>
<comment type="caution">
    <text evidence="14">The sequence shown here is derived from an EMBL/GenBank/DDBJ whole genome shotgun (WGS) entry which is preliminary data.</text>
</comment>
<evidence type="ECO:0000313" key="14">
    <source>
        <dbReference type="EMBL" id="CAK9154001.1"/>
    </source>
</evidence>
<comment type="similarity">
    <text evidence="3">In the C-terminal section; belongs to the protein kinase superfamily. Ser/Thr protein kinase family.</text>
</comment>
<keyword evidence="12" id="KW-0325">Glycoprotein</keyword>
<dbReference type="InterPro" id="IPR001245">
    <property type="entry name" value="Ser-Thr/Tyr_kinase_cat_dom"/>
</dbReference>
<keyword evidence="6" id="KW-0732">Signal</keyword>
<sequence length="157" mass="17644">TLVDHEKGWQTTTVVGARGYIDPQCFETGKVSKESDVYSFGVVCLEIAYGRKPRSFSAQENHMTIVGWVWDLYDSRKILEVADQKLCAGFDKQEMERLLVVGLWCTHPDYHRRSPIRQATLVLNFESPLPILPSKMPHVPTSFGPPANMPISCSSSS</sequence>
<dbReference type="AlphaFoldDB" id="A0ABC8SCY7"/>
<dbReference type="GO" id="GO:0002229">
    <property type="term" value="P:defense response to oomycetes"/>
    <property type="evidence" value="ECO:0007669"/>
    <property type="project" value="UniProtKB-ARBA"/>
</dbReference>
<keyword evidence="7" id="KW-0547">Nucleotide-binding</keyword>
<dbReference type="PANTHER" id="PTHR27007">
    <property type="match status" value="1"/>
</dbReference>
<feature type="non-terminal residue" evidence="14">
    <location>
        <position position="1"/>
    </location>
</feature>
<comment type="similarity">
    <text evidence="2">In the N-terminal section; belongs to the leguminous lectin family.</text>
</comment>
<dbReference type="InterPro" id="IPR050528">
    <property type="entry name" value="L-type_Lectin-RKs"/>
</dbReference>
<evidence type="ECO:0000256" key="7">
    <source>
        <dbReference type="ARBA" id="ARBA00022741"/>
    </source>
</evidence>
<evidence type="ECO:0000256" key="6">
    <source>
        <dbReference type="ARBA" id="ARBA00022729"/>
    </source>
</evidence>